<organism evidence="2 3">
    <name type="scientific">Solanum commersonii</name>
    <name type="common">Commerson's wild potato</name>
    <name type="synonym">Commerson's nightshade</name>
    <dbReference type="NCBI Taxonomy" id="4109"/>
    <lineage>
        <taxon>Eukaryota</taxon>
        <taxon>Viridiplantae</taxon>
        <taxon>Streptophyta</taxon>
        <taxon>Embryophyta</taxon>
        <taxon>Tracheophyta</taxon>
        <taxon>Spermatophyta</taxon>
        <taxon>Magnoliopsida</taxon>
        <taxon>eudicotyledons</taxon>
        <taxon>Gunneridae</taxon>
        <taxon>Pentapetalae</taxon>
        <taxon>asterids</taxon>
        <taxon>lamiids</taxon>
        <taxon>Solanales</taxon>
        <taxon>Solanaceae</taxon>
        <taxon>Solanoideae</taxon>
        <taxon>Solaneae</taxon>
        <taxon>Solanum</taxon>
    </lineage>
</organism>
<comment type="caution">
    <text evidence="2">The sequence shown here is derived from an EMBL/GenBank/DDBJ whole genome shotgun (WGS) entry which is preliminary data.</text>
</comment>
<proteinExistence type="predicted"/>
<evidence type="ECO:0000313" key="2">
    <source>
        <dbReference type="EMBL" id="KAG5574983.1"/>
    </source>
</evidence>
<keyword evidence="3" id="KW-1185">Reference proteome</keyword>
<dbReference type="AlphaFoldDB" id="A0A9J5WI45"/>
<dbReference type="EMBL" id="JACXVP010000011">
    <property type="protein sequence ID" value="KAG5574983.1"/>
    <property type="molecule type" value="Genomic_DNA"/>
</dbReference>
<dbReference type="Proteomes" id="UP000824120">
    <property type="component" value="Chromosome 11"/>
</dbReference>
<reference evidence="2 3" key="1">
    <citation type="submission" date="2020-09" db="EMBL/GenBank/DDBJ databases">
        <title>De no assembly of potato wild relative species, Solanum commersonii.</title>
        <authorList>
            <person name="Cho K."/>
        </authorList>
    </citation>
    <scope>NUCLEOTIDE SEQUENCE [LARGE SCALE GENOMIC DNA]</scope>
    <source>
        <strain evidence="2">LZ3.2</strain>
        <tissue evidence="2">Leaf</tissue>
    </source>
</reference>
<feature type="region of interest" description="Disordered" evidence="1">
    <location>
        <begin position="15"/>
        <end position="34"/>
    </location>
</feature>
<protein>
    <submittedName>
        <fullName evidence="2">Uncharacterized protein</fullName>
    </submittedName>
</protein>
<accession>A0A9J5WI45</accession>
<sequence>MHCKTQKRQQLLAKRQLQLPSPNRSSSSHNLSLQQPPTLPVVRILWDFVKFVFFPVLNLSGI</sequence>
<evidence type="ECO:0000256" key="1">
    <source>
        <dbReference type="SAM" id="MobiDB-lite"/>
    </source>
</evidence>
<gene>
    <name evidence="2" type="ORF">H5410_055117</name>
</gene>
<evidence type="ECO:0000313" key="3">
    <source>
        <dbReference type="Proteomes" id="UP000824120"/>
    </source>
</evidence>
<name>A0A9J5WI45_SOLCO</name>